<dbReference type="OrthoDB" id="7059021at2"/>
<feature type="domain" description="VTT" evidence="7">
    <location>
        <begin position="62"/>
        <end position="180"/>
    </location>
</feature>
<dbReference type="eggNOG" id="COG0398">
    <property type="taxonomic scope" value="Bacteria"/>
</dbReference>
<evidence type="ECO:0000259" key="7">
    <source>
        <dbReference type="Pfam" id="PF09335"/>
    </source>
</evidence>
<gene>
    <name evidence="8" type="ORF">M23134_03574</name>
</gene>
<feature type="transmembrane region" description="Helical" evidence="6">
    <location>
        <begin position="47"/>
        <end position="68"/>
    </location>
</feature>
<comment type="similarity">
    <text evidence="6">Belongs to the TVP38/TMEM64 family.</text>
</comment>
<reference evidence="8 9" key="1">
    <citation type="submission" date="2007-01" db="EMBL/GenBank/DDBJ databases">
        <authorList>
            <person name="Haygood M."/>
            <person name="Podell S."/>
            <person name="Anderson C."/>
            <person name="Hopkinson B."/>
            <person name="Roe K."/>
            <person name="Barbeau K."/>
            <person name="Gaasterland T."/>
            <person name="Ferriera S."/>
            <person name="Johnson J."/>
            <person name="Kravitz S."/>
            <person name="Beeson K."/>
            <person name="Sutton G."/>
            <person name="Rogers Y.-H."/>
            <person name="Friedman R."/>
            <person name="Frazier M."/>
            <person name="Venter J.C."/>
        </authorList>
    </citation>
    <scope>NUCLEOTIDE SEQUENCE [LARGE SCALE GENOMIC DNA]</scope>
    <source>
        <strain evidence="8 9">ATCC 23134</strain>
    </source>
</reference>
<feature type="transmembrane region" description="Helical" evidence="6">
    <location>
        <begin position="159"/>
        <end position="179"/>
    </location>
</feature>
<comment type="caution">
    <text evidence="6">Lacks conserved residue(s) required for the propagation of feature annotation.</text>
</comment>
<feature type="transmembrane region" description="Helical" evidence="6">
    <location>
        <begin position="130"/>
        <end position="152"/>
    </location>
</feature>
<dbReference type="InterPro" id="IPR015414">
    <property type="entry name" value="TMEM64"/>
</dbReference>
<dbReference type="PANTHER" id="PTHR12677">
    <property type="entry name" value="GOLGI APPARATUS MEMBRANE PROTEIN TVP38-RELATED"/>
    <property type="match status" value="1"/>
</dbReference>
<evidence type="ECO:0000256" key="3">
    <source>
        <dbReference type="ARBA" id="ARBA00022692"/>
    </source>
</evidence>
<keyword evidence="9" id="KW-1185">Reference proteome</keyword>
<feature type="transmembrane region" description="Helical" evidence="6">
    <location>
        <begin position="80"/>
        <end position="100"/>
    </location>
</feature>
<evidence type="ECO:0000256" key="5">
    <source>
        <dbReference type="ARBA" id="ARBA00023136"/>
    </source>
</evidence>
<evidence type="ECO:0000256" key="1">
    <source>
        <dbReference type="ARBA" id="ARBA00004651"/>
    </source>
</evidence>
<dbReference type="Proteomes" id="UP000004095">
    <property type="component" value="Unassembled WGS sequence"/>
</dbReference>
<protein>
    <recommendedName>
        <fullName evidence="6">TVP38/TMEM64 family membrane protein</fullName>
    </recommendedName>
</protein>
<dbReference type="RefSeq" id="WP_004156489.1">
    <property type="nucleotide sequence ID" value="NZ_AAWS01000028.1"/>
</dbReference>
<comment type="subcellular location">
    <subcellularLocation>
        <location evidence="1 6">Cell membrane</location>
        <topology evidence="1 6">Multi-pass membrane protein</topology>
    </subcellularLocation>
</comment>
<dbReference type="PANTHER" id="PTHR12677:SF59">
    <property type="entry name" value="GOLGI APPARATUS MEMBRANE PROTEIN TVP38-RELATED"/>
    <property type="match status" value="1"/>
</dbReference>
<organism evidence="8 9">
    <name type="scientific">Microscilla marina ATCC 23134</name>
    <dbReference type="NCBI Taxonomy" id="313606"/>
    <lineage>
        <taxon>Bacteria</taxon>
        <taxon>Pseudomonadati</taxon>
        <taxon>Bacteroidota</taxon>
        <taxon>Cytophagia</taxon>
        <taxon>Cytophagales</taxon>
        <taxon>Microscillaceae</taxon>
        <taxon>Microscilla</taxon>
    </lineage>
</organism>
<dbReference type="GO" id="GO:0005886">
    <property type="term" value="C:plasma membrane"/>
    <property type="evidence" value="ECO:0007669"/>
    <property type="project" value="UniProtKB-SubCell"/>
</dbReference>
<keyword evidence="5 6" id="KW-0472">Membrane</keyword>
<dbReference type="AlphaFoldDB" id="A1ZRL8"/>
<dbReference type="EMBL" id="AAWS01000028">
    <property type="protein sequence ID" value="EAY26923.1"/>
    <property type="molecule type" value="Genomic_DNA"/>
</dbReference>
<keyword evidence="2 6" id="KW-1003">Cell membrane</keyword>
<comment type="caution">
    <text evidence="8">The sequence shown here is derived from an EMBL/GenBank/DDBJ whole genome shotgun (WGS) entry which is preliminary data.</text>
</comment>
<name>A1ZRL8_MICM2</name>
<accession>A1ZRL8</accession>
<evidence type="ECO:0000313" key="9">
    <source>
        <dbReference type="Proteomes" id="UP000004095"/>
    </source>
</evidence>
<dbReference type="Pfam" id="PF09335">
    <property type="entry name" value="VTT_dom"/>
    <property type="match status" value="1"/>
</dbReference>
<evidence type="ECO:0000256" key="4">
    <source>
        <dbReference type="ARBA" id="ARBA00022989"/>
    </source>
</evidence>
<evidence type="ECO:0000256" key="2">
    <source>
        <dbReference type="ARBA" id="ARBA00022475"/>
    </source>
</evidence>
<evidence type="ECO:0000313" key="8">
    <source>
        <dbReference type="EMBL" id="EAY26923.1"/>
    </source>
</evidence>
<keyword evidence="3 6" id="KW-0812">Transmembrane</keyword>
<keyword evidence="4 6" id="KW-1133">Transmembrane helix</keyword>
<proteinExistence type="inferred from homology"/>
<sequence length="189" mass="21892">MKIVKRIVFALWVGVLLFCLVYAIYHPQFFTAEGLQTFFQQFEQHILLVYLLLSIVRGLALFPSTPFVIAGSLLFPHQPLMVVVISMAGILFSAVLIYYFSQFMGFDAFFQRKFPHQILKVRKRLNHRYGFFYVLGWAFFPLVPTDIVCYVAGTIRMKILSFLAAIFLGELILVNLYVYGSSFLFSWLV</sequence>
<evidence type="ECO:0000256" key="6">
    <source>
        <dbReference type="RuleBase" id="RU366058"/>
    </source>
</evidence>
<dbReference type="InterPro" id="IPR032816">
    <property type="entry name" value="VTT_dom"/>
</dbReference>